<dbReference type="GO" id="GO:0045104">
    <property type="term" value="P:intermediate filament cytoskeleton organization"/>
    <property type="evidence" value="ECO:0007669"/>
    <property type="project" value="InterPro"/>
</dbReference>
<evidence type="ECO:0000313" key="7">
    <source>
        <dbReference type="Proteomes" id="UP000678393"/>
    </source>
</evidence>
<evidence type="ECO:0000256" key="4">
    <source>
        <dbReference type="PROSITE-ProRule" id="PRU00192"/>
    </source>
</evidence>
<dbReference type="GO" id="GO:0042060">
    <property type="term" value="P:wound healing"/>
    <property type="evidence" value="ECO:0007669"/>
    <property type="project" value="TreeGrafter"/>
</dbReference>
<dbReference type="OrthoDB" id="18740at2759"/>
<keyword evidence="1 4" id="KW-0728">SH3 domain</keyword>
<accession>A0A8S3ZJD8</accession>
<keyword evidence="3" id="KW-0677">Repeat</keyword>
<evidence type="ECO:0000313" key="6">
    <source>
        <dbReference type="EMBL" id="CAG5126971.1"/>
    </source>
</evidence>
<dbReference type="PROSITE" id="PS50002">
    <property type="entry name" value="SH3"/>
    <property type="match status" value="1"/>
</dbReference>
<dbReference type="SUPFAM" id="SSF75399">
    <property type="entry name" value="Plakin repeat"/>
    <property type="match status" value="2"/>
</dbReference>
<dbReference type="GO" id="GO:0005737">
    <property type="term" value="C:cytoplasm"/>
    <property type="evidence" value="ECO:0007669"/>
    <property type="project" value="TreeGrafter"/>
</dbReference>
<keyword evidence="7" id="KW-1185">Reference proteome</keyword>
<dbReference type="EMBL" id="CAJHNH020002517">
    <property type="protein sequence ID" value="CAG5126971.1"/>
    <property type="molecule type" value="Genomic_DNA"/>
</dbReference>
<dbReference type="Pfam" id="PF17902">
    <property type="entry name" value="SH3_10"/>
    <property type="match status" value="1"/>
</dbReference>
<proteinExistence type="predicted"/>
<dbReference type="InterPro" id="IPR001101">
    <property type="entry name" value="Plectin_repeat"/>
</dbReference>
<protein>
    <recommendedName>
        <fullName evidence="5">SH3 domain-containing protein</fullName>
    </recommendedName>
</protein>
<dbReference type="Gene3D" id="2.30.30.40">
    <property type="entry name" value="SH3 Domains"/>
    <property type="match status" value="1"/>
</dbReference>
<dbReference type="SMART" id="SM00250">
    <property type="entry name" value="PLEC"/>
    <property type="match status" value="3"/>
</dbReference>
<reference evidence="6" key="1">
    <citation type="submission" date="2021-04" db="EMBL/GenBank/DDBJ databases">
        <authorList>
            <consortium name="Molecular Ecology Group"/>
        </authorList>
    </citation>
    <scope>NUCLEOTIDE SEQUENCE</scope>
</reference>
<keyword evidence="2" id="KW-0597">Phosphoprotein</keyword>
<evidence type="ECO:0000256" key="1">
    <source>
        <dbReference type="ARBA" id="ARBA00022443"/>
    </source>
</evidence>
<evidence type="ECO:0000256" key="3">
    <source>
        <dbReference type="ARBA" id="ARBA00022737"/>
    </source>
</evidence>
<dbReference type="AlphaFoldDB" id="A0A8S3ZJD8"/>
<comment type="caution">
    <text evidence="6">The sequence shown here is derived from an EMBL/GenBank/DDBJ whole genome shotgun (WGS) entry which is preliminary data.</text>
</comment>
<dbReference type="InterPro" id="IPR001452">
    <property type="entry name" value="SH3_domain"/>
</dbReference>
<dbReference type="GO" id="GO:0005198">
    <property type="term" value="F:structural molecule activity"/>
    <property type="evidence" value="ECO:0007669"/>
    <property type="project" value="TreeGrafter"/>
</dbReference>
<sequence>MPGSDVKRCMDWLFQQQGEMESAPFGQGKLGVLQALAIQHSKVKDILNFRSDVDQLLKSERLDDKSTKELNGAYDSVKSLSEKRNSCLEVISQIASLEDFVQDLSNEFDARSVHLVRTSDVTKQKGGITQSNESLARTAQKCISSVRQNWRWVFQVTQCAEVHLRNAAAYQEFYQEVEEAEYWMNTTLSRIHLSFDKSKLLGNRSDAESILQEIKDVLAAYLQWQTKIDYLFDKAKNVVPVPLRLTALADPRPVIALTDFKTDEIDFIEGETLTLIDNSDRKKWKTQTGQVGAVPAVIILLPAPSADALDAAIRLRLQLLSLWTSSVKRLGYQMIAFMLLVFRDWTEDEVNLLQAMSNTDKQELLRILQFIEDTLMTNWSDYDDFQELQERITRLKMIIEEAPDSNGGAPDIGGKSINNNLSDTVVVQVKTLENLLNKYKDFWAFWETFKCIAEMLKQPKFMLVCDKWDQLRFVTSAHFVKFWDTQLDLETNDVTKTKGSLVIYDRPKEEIVSSEITIEEEKEETTTDTVTSTLEEERHTFIITGVVDPRDNMTQLTLQQAIMLGIVDKEQKHYTNPISGQSVTMVDAMNDGRVIMEFVSKRKIREEKNSYGLITIKITKESRPYTITGVIDPVTEETLSVAQATANGILDTNSSTYRTEKGEDIPISDAIHCGSVLVEYHEGEVHHAPEIVTKTYAVNGVVDQKKKQKVSFSDAVRDGLLARDTGEYINNVTRQRVAVHEAIMRGFIKARIVADPSKLEIDPENKIVVEKLASAKSKLLKSVKAVKAFQGLG</sequence>
<dbReference type="PANTHER" id="PTHR23169">
    <property type="entry name" value="ENVOPLAKIN"/>
    <property type="match status" value="1"/>
</dbReference>
<dbReference type="InterPro" id="IPR041615">
    <property type="entry name" value="Desmoplakin_SH3"/>
</dbReference>
<dbReference type="Gene3D" id="1.20.58.60">
    <property type="match status" value="2"/>
</dbReference>
<evidence type="ECO:0000259" key="5">
    <source>
        <dbReference type="PROSITE" id="PS50002"/>
    </source>
</evidence>
<name>A0A8S3ZJD8_9EUPU</name>
<organism evidence="6 7">
    <name type="scientific">Candidula unifasciata</name>
    <dbReference type="NCBI Taxonomy" id="100452"/>
    <lineage>
        <taxon>Eukaryota</taxon>
        <taxon>Metazoa</taxon>
        <taxon>Spiralia</taxon>
        <taxon>Lophotrochozoa</taxon>
        <taxon>Mollusca</taxon>
        <taxon>Gastropoda</taxon>
        <taxon>Heterobranchia</taxon>
        <taxon>Euthyneura</taxon>
        <taxon>Panpulmonata</taxon>
        <taxon>Eupulmonata</taxon>
        <taxon>Stylommatophora</taxon>
        <taxon>Helicina</taxon>
        <taxon>Helicoidea</taxon>
        <taxon>Geomitridae</taxon>
        <taxon>Candidula</taxon>
    </lineage>
</organism>
<dbReference type="Proteomes" id="UP000678393">
    <property type="component" value="Unassembled WGS sequence"/>
</dbReference>
<evidence type="ECO:0000256" key="2">
    <source>
        <dbReference type="ARBA" id="ARBA00022553"/>
    </source>
</evidence>
<dbReference type="GO" id="GO:0005882">
    <property type="term" value="C:intermediate filament"/>
    <property type="evidence" value="ECO:0007669"/>
    <property type="project" value="TreeGrafter"/>
</dbReference>
<dbReference type="InterPro" id="IPR035915">
    <property type="entry name" value="Plakin_repeat_sf"/>
</dbReference>
<dbReference type="SUPFAM" id="SSF46966">
    <property type="entry name" value="Spectrin repeat"/>
    <property type="match status" value="1"/>
</dbReference>
<dbReference type="PANTHER" id="PTHR23169:SF23">
    <property type="entry name" value="SHORT STOP, ISOFORM H"/>
    <property type="match status" value="1"/>
</dbReference>
<dbReference type="InterPro" id="IPR043197">
    <property type="entry name" value="Plakin"/>
</dbReference>
<gene>
    <name evidence="6" type="ORF">CUNI_LOCUS12529</name>
</gene>
<dbReference type="Gene3D" id="3.90.1290.10">
    <property type="entry name" value="Plakin repeat"/>
    <property type="match status" value="2"/>
</dbReference>
<feature type="domain" description="SH3" evidence="5">
    <location>
        <begin position="249"/>
        <end position="304"/>
    </location>
</feature>
<dbReference type="GO" id="GO:0016020">
    <property type="term" value="C:membrane"/>
    <property type="evidence" value="ECO:0007669"/>
    <property type="project" value="TreeGrafter"/>
</dbReference>